<sequence>MPADGADQQPTAIFRNTRNEPLRFWLDGSIQSRDLKQALRHQIERHGGAMVAKEEQANCVLVNSDGLDNLRLKRTANLGSDNALKRSTLVEPAAVIKTSIKNGRWTPSTTKVKGMSGRVGKKNPYTPQEDLKLAKYLASRIPDKDRGGRKGMNLYTDLVNLPDVDPEYNWAKAHPAQSWRNRYMKREEHFDALIEQAVPTVNPHRDHRYEQDRMHNKIRYLDTMSDNEEQEEEEEDEEEQELQQAERGPLQQPEEMQASRPSTSQPTRNPSRPPTLMRAGMSQRPSNQQGAGPSDNDTEVARGPQTTSGTTPQARRRPRASDGHASPDRQFPFNQLEPELHHDNLPAAKRQRVDNGSFRVVAKEAPRRAARRPVEEEESGESEQESDSSALDVGHSLFSEDEEEAEAERTTYISDDGVDLVISTRKKSLASQASERFPISQRTLIGTEPRNSLNQDIQTEMLIRLEEPDNESDDENQEFWLDSSSPVVPRTRSAAASQALQPTREPVHTSPIRLSVARKTASNVPARMTRARSRSQSVEPQYFESLPMGNDSKARGKQKGKGKGKEVAPPLEKENSPILETLEEGDEESAWESRRETLEEEHDVLQLITNQEGYSAGTSNLDDFETGISEASTSKRRRSPSLESDDAQMSAQLKMAPPKPKLHPFRNSMGSLPSRTAAQDPKEVLKAYRREKSIAALARPARPSLPPQLLTPSRYNTPRDSNITRQLQGSSRIQESTPFSLPSARNRAPSPASSTESYPLAGTRAAAYNRRKKEKEKHTPYTPQAGTRASLLLNSPPMFDFE</sequence>
<evidence type="ECO:0000313" key="3">
    <source>
        <dbReference type="Proteomes" id="UP000307440"/>
    </source>
</evidence>
<accession>A0A5C3LAI8</accession>
<evidence type="ECO:0000256" key="1">
    <source>
        <dbReference type="SAM" id="MobiDB-lite"/>
    </source>
</evidence>
<dbReference type="STRING" id="230819.A0A5C3LAI8"/>
<feature type="compositionally biased region" description="Polar residues" evidence="1">
    <location>
        <begin position="259"/>
        <end position="270"/>
    </location>
</feature>
<gene>
    <name evidence="2" type="ORF">FA15DRAFT_197430</name>
</gene>
<feature type="compositionally biased region" description="Polar residues" evidence="1">
    <location>
        <begin position="607"/>
        <end position="621"/>
    </location>
</feature>
<feature type="compositionally biased region" description="Basic and acidic residues" evidence="1">
    <location>
        <begin position="563"/>
        <end position="575"/>
    </location>
</feature>
<dbReference type="CDD" id="cd11655">
    <property type="entry name" value="rap1_myb-like"/>
    <property type="match status" value="1"/>
</dbReference>
<feature type="compositionally biased region" description="Polar residues" evidence="1">
    <location>
        <begin position="304"/>
        <end position="313"/>
    </location>
</feature>
<feature type="compositionally biased region" description="Acidic residues" evidence="1">
    <location>
        <begin position="581"/>
        <end position="590"/>
    </location>
</feature>
<protein>
    <recommendedName>
        <fullName evidence="4">Rap1 Myb domain-containing protein</fullName>
    </recommendedName>
</protein>
<evidence type="ECO:0008006" key="4">
    <source>
        <dbReference type="Google" id="ProtNLM"/>
    </source>
</evidence>
<dbReference type="InterPro" id="IPR009057">
    <property type="entry name" value="Homeodomain-like_sf"/>
</dbReference>
<dbReference type="OrthoDB" id="435460at2759"/>
<feature type="region of interest" description="Disordered" evidence="1">
    <location>
        <begin position="107"/>
        <end position="126"/>
    </location>
</feature>
<dbReference type="Proteomes" id="UP000307440">
    <property type="component" value="Unassembled WGS sequence"/>
</dbReference>
<feature type="region of interest" description="Disordered" evidence="1">
    <location>
        <begin position="698"/>
        <end position="802"/>
    </location>
</feature>
<feature type="compositionally biased region" description="Acidic residues" evidence="1">
    <location>
        <begin position="225"/>
        <end position="241"/>
    </location>
</feature>
<proteinExistence type="predicted"/>
<dbReference type="Gene3D" id="1.10.10.60">
    <property type="entry name" value="Homeodomain-like"/>
    <property type="match status" value="1"/>
</dbReference>
<feature type="compositionally biased region" description="Low complexity" evidence="1">
    <location>
        <begin position="740"/>
        <end position="754"/>
    </location>
</feature>
<feature type="compositionally biased region" description="Polar residues" evidence="1">
    <location>
        <begin position="711"/>
        <end position="739"/>
    </location>
</feature>
<feature type="region of interest" description="Disordered" evidence="1">
    <location>
        <begin position="225"/>
        <end position="414"/>
    </location>
</feature>
<keyword evidence="3" id="KW-1185">Reference proteome</keyword>
<feature type="compositionally biased region" description="Low complexity" evidence="1">
    <location>
        <begin position="698"/>
        <end position="710"/>
    </location>
</feature>
<feature type="compositionally biased region" description="Polar residues" evidence="1">
    <location>
        <begin position="668"/>
        <end position="677"/>
    </location>
</feature>
<feature type="compositionally biased region" description="Acidic residues" evidence="1">
    <location>
        <begin position="375"/>
        <end position="386"/>
    </location>
</feature>
<dbReference type="SUPFAM" id="SSF46689">
    <property type="entry name" value="Homeodomain-like"/>
    <property type="match status" value="1"/>
</dbReference>
<dbReference type="EMBL" id="ML210147">
    <property type="protein sequence ID" value="TFK30089.1"/>
    <property type="molecule type" value="Genomic_DNA"/>
</dbReference>
<evidence type="ECO:0000313" key="2">
    <source>
        <dbReference type="EMBL" id="TFK30089.1"/>
    </source>
</evidence>
<reference evidence="2 3" key="1">
    <citation type="journal article" date="2019" name="Nat. Ecol. Evol.">
        <title>Megaphylogeny resolves global patterns of mushroom evolution.</title>
        <authorList>
            <person name="Varga T."/>
            <person name="Krizsan K."/>
            <person name="Foldi C."/>
            <person name="Dima B."/>
            <person name="Sanchez-Garcia M."/>
            <person name="Sanchez-Ramirez S."/>
            <person name="Szollosi G.J."/>
            <person name="Szarkandi J.G."/>
            <person name="Papp V."/>
            <person name="Albert L."/>
            <person name="Andreopoulos W."/>
            <person name="Angelini C."/>
            <person name="Antonin V."/>
            <person name="Barry K.W."/>
            <person name="Bougher N.L."/>
            <person name="Buchanan P."/>
            <person name="Buyck B."/>
            <person name="Bense V."/>
            <person name="Catcheside P."/>
            <person name="Chovatia M."/>
            <person name="Cooper J."/>
            <person name="Damon W."/>
            <person name="Desjardin D."/>
            <person name="Finy P."/>
            <person name="Geml J."/>
            <person name="Haridas S."/>
            <person name="Hughes K."/>
            <person name="Justo A."/>
            <person name="Karasinski D."/>
            <person name="Kautmanova I."/>
            <person name="Kiss B."/>
            <person name="Kocsube S."/>
            <person name="Kotiranta H."/>
            <person name="LaButti K.M."/>
            <person name="Lechner B.E."/>
            <person name="Liimatainen K."/>
            <person name="Lipzen A."/>
            <person name="Lukacs Z."/>
            <person name="Mihaltcheva S."/>
            <person name="Morgado L.N."/>
            <person name="Niskanen T."/>
            <person name="Noordeloos M.E."/>
            <person name="Ohm R.A."/>
            <person name="Ortiz-Santana B."/>
            <person name="Ovrebo C."/>
            <person name="Racz N."/>
            <person name="Riley R."/>
            <person name="Savchenko A."/>
            <person name="Shiryaev A."/>
            <person name="Soop K."/>
            <person name="Spirin V."/>
            <person name="Szebenyi C."/>
            <person name="Tomsovsky M."/>
            <person name="Tulloss R.E."/>
            <person name="Uehling J."/>
            <person name="Grigoriev I.V."/>
            <person name="Vagvolgyi C."/>
            <person name="Papp T."/>
            <person name="Martin F.M."/>
            <person name="Miettinen O."/>
            <person name="Hibbett D.S."/>
            <person name="Nagy L.G."/>
        </authorList>
    </citation>
    <scope>NUCLEOTIDE SEQUENCE [LARGE SCALE GENOMIC DNA]</scope>
    <source>
        <strain evidence="2 3">CBS 121175</strain>
    </source>
</reference>
<feature type="compositionally biased region" description="Acidic residues" evidence="1">
    <location>
        <begin position="468"/>
        <end position="477"/>
    </location>
</feature>
<dbReference type="AlphaFoldDB" id="A0A5C3LAI8"/>
<feature type="region of interest" description="Disordered" evidence="1">
    <location>
        <begin position="468"/>
        <end position="681"/>
    </location>
</feature>
<organism evidence="2 3">
    <name type="scientific">Coprinopsis marcescibilis</name>
    <name type="common">Agaric fungus</name>
    <name type="synonym">Psathyrella marcescibilis</name>
    <dbReference type="NCBI Taxonomy" id="230819"/>
    <lineage>
        <taxon>Eukaryota</taxon>
        <taxon>Fungi</taxon>
        <taxon>Dikarya</taxon>
        <taxon>Basidiomycota</taxon>
        <taxon>Agaricomycotina</taxon>
        <taxon>Agaricomycetes</taxon>
        <taxon>Agaricomycetidae</taxon>
        <taxon>Agaricales</taxon>
        <taxon>Agaricineae</taxon>
        <taxon>Psathyrellaceae</taxon>
        <taxon>Coprinopsis</taxon>
    </lineage>
</organism>
<name>A0A5C3LAI8_COPMA</name>